<dbReference type="Gene3D" id="3.80.10.10">
    <property type="entry name" value="Ribonuclease Inhibitor"/>
    <property type="match status" value="1"/>
</dbReference>
<accession>A0AAD7HBX8</accession>
<gene>
    <name evidence="1" type="ORF">B0H16DRAFT_1801026</name>
</gene>
<proteinExistence type="predicted"/>
<sequence length="520" mass="58772">MAYRVLPPDSLPLELWQQIVSHLVDPQRHAHDWIVSQLLPWLAVAPCSLAQNMHDAAFSVIFRRVWWKFYGLGEVNDRVLMFRMLEREQECLLVLRSLKLSAQTSYRGFETEIVPVLVEAFAQFPMLREFDWDKSFGSTPLVVLQTLRTGSPVDLSGFPNLANLEVYDYDSEFLETGTPQIQTPYNLSTSIWSCIRWDLGRHISSYYTFLHTISLMAITPPPDTGLDFTHLPTLANLTLDTIADIQNCGSLPICIRTPHTLRNLELTQVWPTVLGTSVLGGVEIASLDSLSLRGVTLTRGDMDSIFAPQFSDGTGPPAPVAALRSSRPFPALLHLCVSFGDTDLLDPLPSFLAQVNTLQRLELESICHYMQDGEGSFFPWPPSFLLAFRNAQNLRHLSLRIRKLTLDHPIFHGLGDAVQHISSLTLKIEKPWDRQPQAIDDQLKAFSKFMRLQILSIYQCGAAARHPVPFSEAVVEKLAASVPTLRHCLLLEKAWEIQRHAITGEFQRLVAEEVPVRKYR</sequence>
<reference evidence="1" key="1">
    <citation type="submission" date="2023-03" db="EMBL/GenBank/DDBJ databases">
        <title>Massive genome expansion in bonnet fungi (Mycena s.s.) driven by repeated elements and novel gene families across ecological guilds.</title>
        <authorList>
            <consortium name="Lawrence Berkeley National Laboratory"/>
            <person name="Harder C.B."/>
            <person name="Miyauchi S."/>
            <person name="Viragh M."/>
            <person name="Kuo A."/>
            <person name="Thoen E."/>
            <person name="Andreopoulos B."/>
            <person name="Lu D."/>
            <person name="Skrede I."/>
            <person name="Drula E."/>
            <person name="Henrissat B."/>
            <person name="Morin E."/>
            <person name="Kohler A."/>
            <person name="Barry K."/>
            <person name="LaButti K."/>
            <person name="Morin E."/>
            <person name="Salamov A."/>
            <person name="Lipzen A."/>
            <person name="Mereny Z."/>
            <person name="Hegedus B."/>
            <person name="Baldrian P."/>
            <person name="Stursova M."/>
            <person name="Weitz H."/>
            <person name="Taylor A."/>
            <person name="Grigoriev I.V."/>
            <person name="Nagy L.G."/>
            <person name="Martin F."/>
            <person name="Kauserud H."/>
        </authorList>
    </citation>
    <scope>NUCLEOTIDE SEQUENCE</scope>
    <source>
        <strain evidence="1">CBHHK182m</strain>
    </source>
</reference>
<dbReference type="Proteomes" id="UP001215598">
    <property type="component" value="Unassembled WGS sequence"/>
</dbReference>
<evidence type="ECO:0000313" key="1">
    <source>
        <dbReference type="EMBL" id="KAJ7716617.1"/>
    </source>
</evidence>
<dbReference type="EMBL" id="JARKIB010000289">
    <property type="protein sequence ID" value="KAJ7716617.1"/>
    <property type="molecule type" value="Genomic_DNA"/>
</dbReference>
<keyword evidence="2" id="KW-1185">Reference proteome</keyword>
<comment type="caution">
    <text evidence="1">The sequence shown here is derived from an EMBL/GenBank/DDBJ whole genome shotgun (WGS) entry which is preliminary data.</text>
</comment>
<dbReference type="AlphaFoldDB" id="A0AAD7HBX8"/>
<evidence type="ECO:0000313" key="2">
    <source>
        <dbReference type="Proteomes" id="UP001215598"/>
    </source>
</evidence>
<protein>
    <submittedName>
        <fullName evidence="1">Uncharacterized protein</fullName>
    </submittedName>
</protein>
<organism evidence="1 2">
    <name type="scientific">Mycena metata</name>
    <dbReference type="NCBI Taxonomy" id="1033252"/>
    <lineage>
        <taxon>Eukaryota</taxon>
        <taxon>Fungi</taxon>
        <taxon>Dikarya</taxon>
        <taxon>Basidiomycota</taxon>
        <taxon>Agaricomycotina</taxon>
        <taxon>Agaricomycetes</taxon>
        <taxon>Agaricomycetidae</taxon>
        <taxon>Agaricales</taxon>
        <taxon>Marasmiineae</taxon>
        <taxon>Mycenaceae</taxon>
        <taxon>Mycena</taxon>
    </lineage>
</organism>
<name>A0AAD7HBX8_9AGAR</name>
<dbReference type="InterPro" id="IPR032675">
    <property type="entry name" value="LRR_dom_sf"/>
</dbReference>
<dbReference type="SUPFAM" id="SSF52047">
    <property type="entry name" value="RNI-like"/>
    <property type="match status" value="1"/>
</dbReference>